<dbReference type="PANTHER" id="PTHR10316:SF40">
    <property type="entry name" value="LD27118P"/>
    <property type="match status" value="1"/>
</dbReference>
<protein>
    <recommendedName>
        <fullName evidence="2">PDZ domain-containing protein</fullName>
    </recommendedName>
</protein>
<dbReference type="PANTHER" id="PTHR10316">
    <property type="entry name" value="MEMBRANE ASSOCIATED GUANYLATE KINASE-RELATED"/>
    <property type="match status" value="1"/>
</dbReference>
<reference evidence="3 4" key="1">
    <citation type="journal article" date="2017" name="PLoS Biol.">
        <title>The sea cucumber genome provides insights into morphological evolution and visceral regeneration.</title>
        <authorList>
            <person name="Zhang X."/>
            <person name="Sun L."/>
            <person name="Yuan J."/>
            <person name="Sun Y."/>
            <person name="Gao Y."/>
            <person name="Zhang L."/>
            <person name="Li S."/>
            <person name="Dai H."/>
            <person name="Hamel J.F."/>
            <person name="Liu C."/>
            <person name="Yu Y."/>
            <person name="Liu S."/>
            <person name="Lin W."/>
            <person name="Guo K."/>
            <person name="Jin S."/>
            <person name="Xu P."/>
            <person name="Storey K.B."/>
            <person name="Huan P."/>
            <person name="Zhang T."/>
            <person name="Zhou Y."/>
            <person name="Zhang J."/>
            <person name="Lin C."/>
            <person name="Li X."/>
            <person name="Xing L."/>
            <person name="Huo D."/>
            <person name="Sun M."/>
            <person name="Wang L."/>
            <person name="Mercier A."/>
            <person name="Li F."/>
            <person name="Yang H."/>
            <person name="Xiang J."/>
        </authorList>
    </citation>
    <scope>NUCLEOTIDE SEQUENCE [LARGE SCALE GENOMIC DNA]</scope>
    <source>
        <strain evidence="3">Shaxun</strain>
        <tissue evidence="3">Muscle</tissue>
    </source>
</reference>
<dbReference type="GO" id="GO:0005737">
    <property type="term" value="C:cytoplasm"/>
    <property type="evidence" value="ECO:0007669"/>
    <property type="project" value="TreeGrafter"/>
</dbReference>
<feature type="domain" description="PDZ" evidence="2">
    <location>
        <begin position="29"/>
        <end position="111"/>
    </location>
</feature>
<evidence type="ECO:0000259" key="2">
    <source>
        <dbReference type="PROSITE" id="PS50106"/>
    </source>
</evidence>
<accession>A0A2G8L1Q3</accession>
<dbReference type="InterPro" id="IPR001478">
    <property type="entry name" value="PDZ"/>
</dbReference>
<gene>
    <name evidence="3" type="ORF">BSL78_08924</name>
</gene>
<evidence type="ECO:0000313" key="4">
    <source>
        <dbReference type="Proteomes" id="UP000230750"/>
    </source>
</evidence>
<name>A0A2G8L1Q3_STIJA</name>
<organism evidence="3 4">
    <name type="scientific">Stichopus japonicus</name>
    <name type="common">Sea cucumber</name>
    <dbReference type="NCBI Taxonomy" id="307972"/>
    <lineage>
        <taxon>Eukaryota</taxon>
        <taxon>Metazoa</taxon>
        <taxon>Echinodermata</taxon>
        <taxon>Eleutherozoa</taxon>
        <taxon>Echinozoa</taxon>
        <taxon>Holothuroidea</taxon>
        <taxon>Aspidochirotacea</taxon>
        <taxon>Aspidochirotida</taxon>
        <taxon>Stichopodidae</taxon>
        <taxon>Apostichopus</taxon>
    </lineage>
</organism>
<evidence type="ECO:0000256" key="1">
    <source>
        <dbReference type="SAM" id="MobiDB-lite"/>
    </source>
</evidence>
<dbReference type="SUPFAM" id="SSF50156">
    <property type="entry name" value="PDZ domain-like"/>
    <property type="match status" value="1"/>
</dbReference>
<dbReference type="GO" id="GO:0007165">
    <property type="term" value="P:signal transduction"/>
    <property type="evidence" value="ECO:0007669"/>
    <property type="project" value="TreeGrafter"/>
</dbReference>
<dbReference type="Gene3D" id="2.30.42.10">
    <property type="match status" value="1"/>
</dbReference>
<feature type="region of interest" description="Disordered" evidence="1">
    <location>
        <begin position="1"/>
        <end position="22"/>
    </location>
</feature>
<dbReference type="AlphaFoldDB" id="A0A2G8L1Q3"/>
<sequence length="134" mass="15248">MPPGQQRPPMKMTTGQPQYQRDDGRQVYSVELERGPTGFGFSLRGDKEYNTPFYILRMAETGPAARQGMMRVGDQLLRINNKSTENMTYKDAIEFIRTGGTRVSLTLQRLRPTGNNGNMNVLVFDVFCFPENPH</sequence>
<proteinExistence type="predicted"/>
<dbReference type="InterPro" id="IPR036034">
    <property type="entry name" value="PDZ_sf"/>
</dbReference>
<keyword evidence="4" id="KW-1185">Reference proteome</keyword>
<comment type="caution">
    <text evidence="3">The sequence shown here is derived from an EMBL/GenBank/DDBJ whole genome shotgun (WGS) entry which is preliminary data.</text>
</comment>
<dbReference type="Proteomes" id="UP000230750">
    <property type="component" value="Unassembled WGS sequence"/>
</dbReference>
<evidence type="ECO:0000313" key="3">
    <source>
        <dbReference type="EMBL" id="PIK54194.1"/>
    </source>
</evidence>
<dbReference type="SMART" id="SM00228">
    <property type="entry name" value="PDZ"/>
    <property type="match status" value="1"/>
</dbReference>
<dbReference type="OrthoDB" id="66881at2759"/>
<dbReference type="CDD" id="cd06735">
    <property type="entry name" value="PDZ5_MAGI-1_3-like"/>
    <property type="match status" value="1"/>
</dbReference>
<dbReference type="EMBL" id="MRZV01000259">
    <property type="protein sequence ID" value="PIK54194.1"/>
    <property type="molecule type" value="Genomic_DNA"/>
</dbReference>
<dbReference type="STRING" id="307972.A0A2G8L1Q3"/>
<dbReference type="PROSITE" id="PS50106">
    <property type="entry name" value="PDZ"/>
    <property type="match status" value="1"/>
</dbReference>
<dbReference type="Pfam" id="PF00595">
    <property type="entry name" value="PDZ"/>
    <property type="match status" value="1"/>
</dbReference>